<gene>
    <name evidence="2" type="ORF">PBAH0796_LOCUS3158</name>
</gene>
<feature type="compositionally biased region" description="Low complexity" evidence="1">
    <location>
        <begin position="111"/>
        <end position="124"/>
    </location>
</feature>
<name>A0A7R9ZY62_9DINO</name>
<evidence type="ECO:0000256" key="1">
    <source>
        <dbReference type="SAM" id="MobiDB-lite"/>
    </source>
</evidence>
<reference evidence="2" key="1">
    <citation type="submission" date="2021-01" db="EMBL/GenBank/DDBJ databases">
        <authorList>
            <person name="Corre E."/>
            <person name="Pelletier E."/>
            <person name="Niang G."/>
            <person name="Scheremetjew M."/>
            <person name="Finn R."/>
            <person name="Kale V."/>
            <person name="Holt S."/>
            <person name="Cochrane G."/>
            <person name="Meng A."/>
            <person name="Brown T."/>
            <person name="Cohen L."/>
        </authorList>
    </citation>
    <scope>NUCLEOTIDE SEQUENCE</scope>
    <source>
        <strain evidence="2">Pbaha01</strain>
    </source>
</reference>
<dbReference type="AlphaFoldDB" id="A0A7R9ZY62"/>
<evidence type="ECO:0000313" key="2">
    <source>
        <dbReference type="EMBL" id="CAD8347419.1"/>
    </source>
</evidence>
<feature type="region of interest" description="Disordered" evidence="1">
    <location>
        <begin position="86"/>
        <end position="124"/>
    </location>
</feature>
<proteinExistence type="predicted"/>
<organism evidence="2">
    <name type="scientific">Pyrodinium bahamense</name>
    <dbReference type="NCBI Taxonomy" id="73915"/>
    <lineage>
        <taxon>Eukaryota</taxon>
        <taxon>Sar</taxon>
        <taxon>Alveolata</taxon>
        <taxon>Dinophyceae</taxon>
        <taxon>Gonyaulacales</taxon>
        <taxon>Pyrocystaceae</taxon>
        <taxon>Pyrodinium</taxon>
    </lineage>
</organism>
<dbReference type="EMBL" id="HBEG01005307">
    <property type="protein sequence ID" value="CAD8347419.1"/>
    <property type="molecule type" value="Transcribed_RNA"/>
</dbReference>
<accession>A0A7R9ZY62</accession>
<sequence length="188" mass="20075">MSSLTTAALPVHGCWIPWAAPVLVWCGSGKGQRYVANVAKCGLWSNPYVETILAITLAGRVLARRCPCVQTMTSLVSHSASLVPQCPRGPTAPRPLRRARVAPRSRGGGAEPASGAEAPPGAGESVKGLRDWLWARGLERHFPAVDEWCLEMGAAEFGEVAESASELAEYLGDALSEEERELLLRGTQ</sequence>
<protein>
    <submittedName>
        <fullName evidence="2">Uncharacterized protein</fullName>
    </submittedName>
</protein>